<sequence>MGDSHPETIRAYRLYATLAHEQSNKGTFSWLLDQATCPRRCKAVGDAHLFTALFEVPKHSIGRDRAHNARGFGGLENLDTLMNSGHMGIHSQIDNSPTQTYVDNIAELIKRDDKPDTRNEIFGLEYLRAFHWNNNKNHPTPLSYAMNHFVSVELPGGVGERHMASLEIAFHLIRKGADPRWVDPEVREKVLAEYQRRAAAADVPKESSKPFFRDNLSGMTAQNFCKSSGELAYTHMVPERIPMIVIYFVAHNTNVVPPGRIYFI</sequence>
<organism evidence="1 2">
    <name type="scientific">Apiospora phragmitis</name>
    <dbReference type="NCBI Taxonomy" id="2905665"/>
    <lineage>
        <taxon>Eukaryota</taxon>
        <taxon>Fungi</taxon>
        <taxon>Dikarya</taxon>
        <taxon>Ascomycota</taxon>
        <taxon>Pezizomycotina</taxon>
        <taxon>Sordariomycetes</taxon>
        <taxon>Xylariomycetidae</taxon>
        <taxon>Amphisphaeriales</taxon>
        <taxon>Apiosporaceae</taxon>
        <taxon>Apiospora</taxon>
    </lineage>
</organism>
<evidence type="ECO:0000313" key="2">
    <source>
        <dbReference type="Proteomes" id="UP001480595"/>
    </source>
</evidence>
<dbReference type="Proteomes" id="UP001480595">
    <property type="component" value="Unassembled WGS sequence"/>
</dbReference>
<comment type="caution">
    <text evidence="1">The sequence shown here is derived from an EMBL/GenBank/DDBJ whole genome shotgun (WGS) entry which is preliminary data.</text>
</comment>
<dbReference type="RefSeq" id="XP_066712848.1">
    <property type="nucleotide sequence ID" value="XM_066863738.1"/>
</dbReference>
<dbReference type="EMBL" id="JAQQWL010000011">
    <property type="protein sequence ID" value="KAK8050599.1"/>
    <property type="molecule type" value="Genomic_DNA"/>
</dbReference>
<accession>A0ABR1TY49</accession>
<keyword evidence="2" id="KW-1185">Reference proteome</keyword>
<gene>
    <name evidence="1" type="ORF">PG994_012329</name>
</gene>
<name>A0ABR1TY49_9PEZI</name>
<proteinExistence type="predicted"/>
<dbReference type="GeneID" id="92096801"/>
<reference evidence="1 2" key="1">
    <citation type="submission" date="2023-01" db="EMBL/GenBank/DDBJ databases">
        <title>Analysis of 21 Apiospora genomes using comparative genomics revels a genus with tremendous synthesis potential of carbohydrate active enzymes and secondary metabolites.</title>
        <authorList>
            <person name="Sorensen T."/>
        </authorList>
    </citation>
    <scope>NUCLEOTIDE SEQUENCE [LARGE SCALE GENOMIC DNA]</scope>
    <source>
        <strain evidence="1 2">CBS 135458</strain>
    </source>
</reference>
<protein>
    <submittedName>
        <fullName evidence="1">Uncharacterized protein</fullName>
    </submittedName>
</protein>
<evidence type="ECO:0000313" key="1">
    <source>
        <dbReference type="EMBL" id="KAK8050599.1"/>
    </source>
</evidence>